<evidence type="ECO:0000313" key="1">
    <source>
        <dbReference type="EMBL" id="AFL81513.1"/>
    </source>
</evidence>
<sequence>MSIEERKRKSDFILKESNTLEENYQIKIYKPSQKTAWNSFVKEAKNATFLFQRDFMDYHSDRFQDHSLLVYKAEKLVAVLPANISNSELHSHQGLTYGGLVLGKKTTFEETLQIFKSLLSFLKEEGVEVLNLKLLPKIYHQLPSDEIDYLLFLVKASLVRRDITSCVFNENPLKIASSNRLRGIKKGEKNELQVREEANFKPFWIEVLEPNLKKVHNQKPVHSLEEIELLQSRFPNNIKQFNVYKNDEIVAGATIFETATVAHAQYISANEIGRQTGGLDFLFKYLLQHFSHKKYFDFGIINEEQGKKINQGLLNWKETFGGRSIVHDFYEIKTENHELLNDIFI</sequence>
<dbReference type="RefSeq" id="WP_014782766.1">
    <property type="nucleotide sequence ID" value="NC_018013.1"/>
</dbReference>
<organism evidence="1 2">
    <name type="scientific">Aequorivita sublithincola (strain DSM 14238 / LMG 21431 / ACAM 643 / 9-3)</name>
    <dbReference type="NCBI Taxonomy" id="746697"/>
    <lineage>
        <taxon>Bacteria</taxon>
        <taxon>Pseudomonadati</taxon>
        <taxon>Bacteroidota</taxon>
        <taxon>Flavobacteriia</taxon>
        <taxon>Flavobacteriales</taxon>
        <taxon>Flavobacteriaceae</taxon>
        <taxon>Aequorivita</taxon>
    </lineage>
</organism>
<dbReference type="Proteomes" id="UP000006049">
    <property type="component" value="Chromosome"/>
</dbReference>
<keyword evidence="2" id="KW-1185">Reference proteome</keyword>
<protein>
    <recommendedName>
        <fullName evidence="3">BioF2-like acetyltransferase domain-containing protein</fullName>
    </recommendedName>
</protein>
<evidence type="ECO:0008006" key="3">
    <source>
        <dbReference type="Google" id="ProtNLM"/>
    </source>
</evidence>
<accession>I3YWZ5</accession>
<dbReference type="SUPFAM" id="SSF55729">
    <property type="entry name" value="Acyl-CoA N-acyltransferases (Nat)"/>
    <property type="match status" value="1"/>
</dbReference>
<dbReference type="STRING" id="746697.Aeqsu_2048"/>
<dbReference type="HOGENOM" id="CLU_073603_0_0_10"/>
<dbReference type="eggNOG" id="COG3146">
    <property type="taxonomic scope" value="Bacteria"/>
</dbReference>
<dbReference type="KEGG" id="asl:Aeqsu_2048"/>
<dbReference type="EMBL" id="CP003280">
    <property type="protein sequence ID" value="AFL81513.1"/>
    <property type="molecule type" value="Genomic_DNA"/>
</dbReference>
<dbReference type="InterPro" id="IPR016181">
    <property type="entry name" value="Acyl_CoA_acyltransferase"/>
</dbReference>
<name>I3YWZ5_AEQSU</name>
<proteinExistence type="predicted"/>
<evidence type="ECO:0000313" key="2">
    <source>
        <dbReference type="Proteomes" id="UP000006049"/>
    </source>
</evidence>
<dbReference type="Gene3D" id="3.40.630.30">
    <property type="match status" value="1"/>
</dbReference>
<dbReference type="AlphaFoldDB" id="I3YWZ5"/>
<gene>
    <name evidence="1" type="ordered locus">Aeqsu_2048</name>
</gene>
<reference evidence="1 2" key="1">
    <citation type="submission" date="2012-06" db="EMBL/GenBank/DDBJ databases">
        <title>The complete genome of Aequorivita sublithincola DSM 14238.</title>
        <authorList>
            <consortium name="US DOE Joint Genome Institute (JGI-PGF)"/>
            <person name="Lucas S."/>
            <person name="Copeland A."/>
            <person name="Lapidus A."/>
            <person name="Goodwin L."/>
            <person name="Pitluck S."/>
            <person name="Peters L."/>
            <person name="Munk A.C.C."/>
            <person name="Kyrpides N."/>
            <person name="Mavromatis K."/>
            <person name="Pagani I."/>
            <person name="Ivanova N."/>
            <person name="Ovchinnikova G."/>
            <person name="Zeytun A."/>
            <person name="Detter J.C."/>
            <person name="Han C."/>
            <person name="Land M."/>
            <person name="Hauser L."/>
            <person name="Markowitz V."/>
            <person name="Cheng J.-F."/>
            <person name="Hugenholtz P."/>
            <person name="Woyke T."/>
            <person name="Wu D."/>
            <person name="Tindall B."/>
            <person name="Faehnrich R."/>
            <person name="Brambilla E."/>
            <person name="Klenk H.-P."/>
            <person name="Eisen J.A."/>
        </authorList>
    </citation>
    <scope>NUCLEOTIDE SEQUENCE [LARGE SCALE GENOMIC DNA]</scope>
    <source>
        <strain evidence="2">DSM 14238 / LMG 21431 / ACAM 643 / 9-3</strain>
    </source>
</reference>